<evidence type="ECO:0000256" key="2">
    <source>
        <dbReference type="ARBA" id="ARBA00022801"/>
    </source>
</evidence>
<dbReference type="Pfam" id="PF00293">
    <property type="entry name" value="NUDIX"/>
    <property type="match status" value="1"/>
</dbReference>
<evidence type="ECO:0000313" key="5">
    <source>
        <dbReference type="Proteomes" id="UP000253908"/>
    </source>
</evidence>
<dbReference type="OrthoDB" id="9804442at2"/>
<reference evidence="5" key="1">
    <citation type="submission" date="2017-11" db="EMBL/GenBank/DDBJ databases">
        <authorList>
            <person name="Zhu W."/>
        </authorList>
    </citation>
    <scope>NUCLEOTIDE SEQUENCE [LARGE SCALE GENOMIC DNA]</scope>
    <source>
        <strain evidence="5">160</strain>
    </source>
</reference>
<dbReference type="PANTHER" id="PTHR43046:SF14">
    <property type="entry name" value="MUTT_NUDIX FAMILY PROTEIN"/>
    <property type="match status" value="1"/>
</dbReference>
<dbReference type="GO" id="GO:0016787">
    <property type="term" value="F:hydrolase activity"/>
    <property type="evidence" value="ECO:0007669"/>
    <property type="project" value="UniProtKB-KW"/>
</dbReference>
<dbReference type="Proteomes" id="UP000253908">
    <property type="component" value="Chromosome"/>
</dbReference>
<dbReference type="InterPro" id="IPR000086">
    <property type="entry name" value="NUDIX_hydrolase_dom"/>
</dbReference>
<accession>A0A345PLY5</accession>
<dbReference type="PROSITE" id="PS51462">
    <property type="entry name" value="NUDIX"/>
    <property type="match status" value="1"/>
</dbReference>
<evidence type="ECO:0000256" key="1">
    <source>
        <dbReference type="ARBA" id="ARBA00001946"/>
    </source>
</evidence>
<feature type="domain" description="Nudix hydrolase" evidence="3">
    <location>
        <begin position="2"/>
        <end position="145"/>
    </location>
</feature>
<keyword evidence="2 4" id="KW-0378">Hydrolase</keyword>
<protein>
    <submittedName>
        <fullName evidence="4">NUDIX hydrolase</fullName>
    </submittedName>
</protein>
<sequence length="158" mass="18206">MDIVFKTAAAIFNYRVVGIWIENEQVLIHKDVNDTNWALPGGRVALGEDSRAALSREFQEELAVDIDVMQLDWVVENFFNYRGNDFHEIGFYYEVSSKDKSLLQEGEFHGSEGDRLVYQWVPIEELSEYELLPSFLKTGLMDLPTSTVHLINRDGEDK</sequence>
<dbReference type="KEGG" id="ocn:CUC15_19725"/>
<name>A0A345PLY5_9BACI</name>
<dbReference type="EMBL" id="CP024848">
    <property type="protein sequence ID" value="AXI11015.1"/>
    <property type="molecule type" value="Genomic_DNA"/>
</dbReference>
<comment type="cofactor">
    <cofactor evidence="1">
        <name>Mg(2+)</name>
        <dbReference type="ChEBI" id="CHEBI:18420"/>
    </cofactor>
</comment>
<dbReference type="AlphaFoldDB" id="A0A345PLY5"/>
<organism evidence="4 5">
    <name type="scientific">Oceanobacillus zhaokaii</name>
    <dbReference type="NCBI Taxonomy" id="2052660"/>
    <lineage>
        <taxon>Bacteria</taxon>
        <taxon>Bacillati</taxon>
        <taxon>Bacillota</taxon>
        <taxon>Bacilli</taxon>
        <taxon>Bacillales</taxon>
        <taxon>Bacillaceae</taxon>
        <taxon>Oceanobacillus</taxon>
    </lineage>
</organism>
<keyword evidence="5" id="KW-1185">Reference proteome</keyword>
<dbReference type="SUPFAM" id="SSF55811">
    <property type="entry name" value="Nudix"/>
    <property type="match status" value="1"/>
</dbReference>
<dbReference type="PANTHER" id="PTHR43046">
    <property type="entry name" value="GDP-MANNOSE MANNOSYL HYDROLASE"/>
    <property type="match status" value="1"/>
</dbReference>
<evidence type="ECO:0000313" key="4">
    <source>
        <dbReference type="EMBL" id="AXI11015.1"/>
    </source>
</evidence>
<dbReference type="Gene3D" id="3.90.79.10">
    <property type="entry name" value="Nucleoside Triphosphate Pyrophosphohydrolase"/>
    <property type="match status" value="1"/>
</dbReference>
<evidence type="ECO:0000259" key="3">
    <source>
        <dbReference type="PROSITE" id="PS51462"/>
    </source>
</evidence>
<proteinExistence type="predicted"/>
<dbReference type="CDD" id="cd04688">
    <property type="entry name" value="NUDIX_Hydrolase"/>
    <property type="match status" value="1"/>
</dbReference>
<dbReference type="InterPro" id="IPR015797">
    <property type="entry name" value="NUDIX_hydrolase-like_dom_sf"/>
</dbReference>
<gene>
    <name evidence="4" type="ORF">CUC15_19725</name>
</gene>